<feature type="active site" evidence="12">
    <location>
        <position position="226"/>
    </location>
</feature>
<dbReference type="InterPro" id="IPR030874">
    <property type="entry name" value="Cardiolipin_synth_Firmi"/>
</dbReference>
<evidence type="ECO:0000256" key="1">
    <source>
        <dbReference type="ARBA" id="ARBA00004651"/>
    </source>
</evidence>
<dbReference type="FunFam" id="3.30.870.10:FF:000014">
    <property type="entry name" value="Cardiolipin synthase"/>
    <property type="match status" value="1"/>
</dbReference>
<evidence type="ECO:0000256" key="9">
    <source>
        <dbReference type="ARBA" id="ARBA00023136"/>
    </source>
</evidence>
<comment type="caution">
    <text evidence="15">The sequence shown here is derived from an EMBL/GenBank/DDBJ whole genome shotgun (WGS) entry which is preliminary data.</text>
</comment>
<dbReference type="EC" id="2.7.8.-" evidence="12 13"/>
<reference evidence="15" key="2">
    <citation type="journal article" date="2021" name="PeerJ">
        <title>Extensive microbial diversity within the chicken gut microbiome revealed by metagenomics and culture.</title>
        <authorList>
            <person name="Gilroy R."/>
            <person name="Ravi A."/>
            <person name="Getino M."/>
            <person name="Pursley I."/>
            <person name="Horton D.L."/>
            <person name="Alikhan N.F."/>
            <person name="Baker D."/>
            <person name="Gharbi K."/>
            <person name="Hall N."/>
            <person name="Watson M."/>
            <person name="Adriaenssens E.M."/>
            <person name="Foster-Nyarko E."/>
            <person name="Jarju S."/>
            <person name="Secka A."/>
            <person name="Antonio M."/>
            <person name="Oren A."/>
            <person name="Chaudhuri R.R."/>
            <person name="La Ragione R."/>
            <person name="Hildebrand F."/>
            <person name="Pallen M.J."/>
        </authorList>
    </citation>
    <scope>NUCLEOTIDE SEQUENCE</scope>
    <source>
        <strain evidence="15">11300</strain>
    </source>
</reference>
<dbReference type="InterPro" id="IPR025202">
    <property type="entry name" value="PLD-like_dom"/>
</dbReference>
<evidence type="ECO:0000256" key="11">
    <source>
        <dbReference type="ARBA" id="ARBA00023264"/>
    </source>
</evidence>
<dbReference type="PROSITE" id="PS50035">
    <property type="entry name" value="PLD"/>
    <property type="match status" value="2"/>
</dbReference>
<dbReference type="PANTHER" id="PTHR21248">
    <property type="entry name" value="CARDIOLIPIN SYNTHASE"/>
    <property type="match status" value="1"/>
</dbReference>
<evidence type="ECO:0000256" key="3">
    <source>
        <dbReference type="ARBA" id="ARBA00022516"/>
    </source>
</evidence>
<feature type="active site" evidence="12">
    <location>
        <position position="395"/>
    </location>
</feature>
<protein>
    <recommendedName>
        <fullName evidence="12 13">Cardiolipin synthase</fullName>
        <shortName evidence="12">CL synthase</shortName>
        <ecNumber evidence="12 13">2.7.8.-</ecNumber>
    </recommendedName>
</protein>
<dbReference type="HAMAP" id="MF_01916">
    <property type="entry name" value="Cardiolipin_synth_Cls"/>
    <property type="match status" value="1"/>
</dbReference>
<dbReference type="InterPro" id="IPR022924">
    <property type="entry name" value="Cardiolipin_synthase"/>
</dbReference>
<feature type="active site" evidence="12">
    <location>
        <position position="397"/>
    </location>
</feature>
<dbReference type="InterPro" id="IPR027379">
    <property type="entry name" value="CLS_N"/>
</dbReference>
<comment type="subcellular location">
    <subcellularLocation>
        <location evidence="1 12">Cell membrane</location>
        <topology evidence="1 12">Multi-pass membrane protein</topology>
    </subcellularLocation>
</comment>
<dbReference type="Gene3D" id="3.30.870.10">
    <property type="entry name" value="Endonuclease Chain A"/>
    <property type="match status" value="2"/>
</dbReference>
<evidence type="ECO:0000256" key="5">
    <source>
        <dbReference type="ARBA" id="ARBA00022692"/>
    </source>
</evidence>
<dbReference type="SMART" id="SM00155">
    <property type="entry name" value="PLDc"/>
    <property type="match status" value="2"/>
</dbReference>
<dbReference type="GO" id="GO:0005886">
    <property type="term" value="C:plasma membrane"/>
    <property type="evidence" value="ECO:0007669"/>
    <property type="project" value="UniProtKB-SubCell"/>
</dbReference>
<keyword evidence="2 12" id="KW-1003">Cell membrane</keyword>
<accession>A0A9D1L8B1</accession>
<evidence type="ECO:0000256" key="8">
    <source>
        <dbReference type="ARBA" id="ARBA00023098"/>
    </source>
</evidence>
<sequence length="477" mass="55065">MYESSIALYVINILLIFTVIFNERKAPSATLAWIMILTFIPIVGFIFYLVFNQNLSRSKISRLTENEKLVAGGALRKQMVAMDRGEYEFNSESAVRWKHLIKLNQVYGKAYYTQNNGIKLFTDGKMLLESIIEDIEAAKETINVEYYILKRDKIGRRFINVLTEKAAQGVQVRLLLDALGSRYINKGFLKDYLNAGGKVGYFFKPKFIFFGVRFNYRNHRKIVVIDDKIAYTGGYNVAKEYVGEKKKFGYWRDTHVRIEGEAVYDLNARFIMDWRFTTREKLEAVPAVFHENNSGDKGIQIVSSGPDGPKEEVKRAFMRMITYAQKNVYVQTPYFIPDSSIIESLKMAAQSGIDVRVMIPCMPDHIFVYWATYSYVGDLIKSGVRVFIYDEGFLHAKTLVVDGQVATVGSTNFDNRSFRLNFETNAFVFDEEFAQLMERTYEKDMENGHELTVDEYEKRSVLIKIKESIARLLSDIL</sequence>
<keyword evidence="9 12" id="KW-0472">Membrane</keyword>
<evidence type="ECO:0000256" key="12">
    <source>
        <dbReference type="HAMAP-Rule" id="MF_01916"/>
    </source>
</evidence>
<keyword evidence="10 12" id="KW-0594">Phospholipid biosynthesis</keyword>
<keyword evidence="11 12" id="KW-1208">Phospholipid metabolism</keyword>
<feature type="active site" evidence="12">
    <location>
        <position position="402"/>
    </location>
</feature>
<dbReference type="CDD" id="cd09112">
    <property type="entry name" value="PLDc_CLS_2"/>
    <property type="match status" value="1"/>
</dbReference>
<evidence type="ECO:0000256" key="7">
    <source>
        <dbReference type="ARBA" id="ARBA00022989"/>
    </source>
</evidence>
<feature type="domain" description="PLD phosphodiesterase" evidence="14">
    <location>
        <begin position="214"/>
        <end position="241"/>
    </location>
</feature>
<comment type="catalytic activity">
    <reaction evidence="12">
        <text>2 a 1,2-diacyl-sn-glycero-3-phospho-(1'-sn-glycerol) = a cardiolipin + glycerol</text>
        <dbReference type="Rhea" id="RHEA:31451"/>
        <dbReference type="ChEBI" id="CHEBI:17754"/>
        <dbReference type="ChEBI" id="CHEBI:62237"/>
        <dbReference type="ChEBI" id="CHEBI:64716"/>
    </reaction>
</comment>
<dbReference type="CDD" id="cd09110">
    <property type="entry name" value="PLDc_CLS_1"/>
    <property type="match status" value="1"/>
</dbReference>
<keyword evidence="4 12" id="KW-0808">Transferase</keyword>
<dbReference type="Pfam" id="PF13396">
    <property type="entry name" value="PLDc_N"/>
    <property type="match status" value="1"/>
</dbReference>
<evidence type="ECO:0000259" key="14">
    <source>
        <dbReference type="PROSITE" id="PS50035"/>
    </source>
</evidence>
<evidence type="ECO:0000256" key="10">
    <source>
        <dbReference type="ARBA" id="ARBA00023209"/>
    </source>
</evidence>
<evidence type="ECO:0000256" key="13">
    <source>
        <dbReference type="NCBIfam" id="TIGR04265"/>
    </source>
</evidence>
<dbReference type="GO" id="GO:0032049">
    <property type="term" value="P:cardiolipin biosynthetic process"/>
    <property type="evidence" value="ECO:0007669"/>
    <property type="project" value="UniProtKB-UniRule"/>
</dbReference>
<dbReference type="Proteomes" id="UP000824091">
    <property type="component" value="Unassembled WGS sequence"/>
</dbReference>
<dbReference type="PANTHER" id="PTHR21248:SF22">
    <property type="entry name" value="PHOSPHOLIPASE D"/>
    <property type="match status" value="1"/>
</dbReference>
<keyword evidence="3 12" id="KW-0444">Lipid biosynthesis</keyword>
<keyword evidence="5 12" id="KW-0812">Transmembrane</keyword>
<evidence type="ECO:0000256" key="2">
    <source>
        <dbReference type="ARBA" id="ARBA00022475"/>
    </source>
</evidence>
<feature type="active site" evidence="12">
    <location>
        <position position="219"/>
    </location>
</feature>
<keyword evidence="8 12" id="KW-0443">Lipid metabolism</keyword>
<dbReference type="Pfam" id="PF13091">
    <property type="entry name" value="PLDc_2"/>
    <property type="match status" value="2"/>
</dbReference>
<comment type="function">
    <text evidence="12">Catalyzes the reversible phosphatidyl group transfer from one phosphatidylglycerol molecule to another to form cardiolipin (CL) (diphosphatidylglycerol) and glycerol.</text>
</comment>
<evidence type="ECO:0000256" key="6">
    <source>
        <dbReference type="ARBA" id="ARBA00022737"/>
    </source>
</evidence>
<feature type="transmembrane region" description="Helical" evidence="12">
    <location>
        <begin position="6"/>
        <end position="22"/>
    </location>
</feature>
<comment type="similarity">
    <text evidence="12">Belongs to the phospholipase D family. Cardiolipin synthase subfamily.</text>
</comment>
<reference evidence="15" key="1">
    <citation type="submission" date="2020-10" db="EMBL/GenBank/DDBJ databases">
        <authorList>
            <person name="Gilroy R."/>
        </authorList>
    </citation>
    <scope>NUCLEOTIDE SEQUENCE</scope>
    <source>
        <strain evidence="15">11300</strain>
    </source>
</reference>
<evidence type="ECO:0000256" key="4">
    <source>
        <dbReference type="ARBA" id="ARBA00022679"/>
    </source>
</evidence>
<dbReference type="AlphaFoldDB" id="A0A9D1L8B1"/>
<dbReference type="EMBL" id="DVMO01000012">
    <property type="protein sequence ID" value="HIU26918.1"/>
    <property type="molecule type" value="Genomic_DNA"/>
</dbReference>
<evidence type="ECO:0000313" key="16">
    <source>
        <dbReference type="Proteomes" id="UP000824091"/>
    </source>
</evidence>
<name>A0A9D1L8B1_9FIRM</name>
<dbReference type="InterPro" id="IPR001736">
    <property type="entry name" value="PLipase_D/transphosphatidylase"/>
</dbReference>
<dbReference type="NCBIfam" id="TIGR04265">
    <property type="entry name" value="bac_cardiolipin"/>
    <property type="match status" value="1"/>
</dbReference>
<keyword evidence="6" id="KW-0677">Repeat</keyword>
<keyword evidence="7 12" id="KW-1133">Transmembrane helix</keyword>
<feature type="domain" description="PLD phosphodiesterase" evidence="14">
    <location>
        <begin position="390"/>
        <end position="417"/>
    </location>
</feature>
<gene>
    <name evidence="15" type="primary">cls</name>
    <name evidence="15" type="ORF">IAD16_00875</name>
</gene>
<feature type="active site" evidence="12">
    <location>
        <position position="221"/>
    </location>
</feature>
<dbReference type="GO" id="GO:0008808">
    <property type="term" value="F:cardiolipin synthase activity"/>
    <property type="evidence" value="ECO:0007669"/>
    <property type="project" value="UniProtKB-UniRule"/>
</dbReference>
<organism evidence="15 16">
    <name type="scientific">Candidatus Fimisoma avicola</name>
    <dbReference type="NCBI Taxonomy" id="2840826"/>
    <lineage>
        <taxon>Bacteria</taxon>
        <taxon>Bacillati</taxon>
        <taxon>Bacillota</taxon>
        <taxon>Clostridia</taxon>
        <taxon>Eubacteriales</taxon>
        <taxon>Candidatus Fimisoma</taxon>
    </lineage>
</organism>
<proteinExistence type="inferred from homology"/>
<feature type="transmembrane region" description="Helical" evidence="12">
    <location>
        <begin position="29"/>
        <end position="51"/>
    </location>
</feature>
<evidence type="ECO:0000313" key="15">
    <source>
        <dbReference type="EMBL" id="HIU26918.1"/>
    </source>
</evidence>
<dbReference type="SUPFAM" id="SSF56024">
    <property type="entry name" value="Phospholipase D/nuclease"/>
    <property type="match status" value="2"/>
</dbReference>